<reference evidence="2" key="1">
    <citation type="submission" date="2020-05" db="EMBL/GenBank/DDBJ databases">
        <authorList>
            <person name="Chiriac C."/>
            <person name="Salcher M."/>
            <person name="Ghai R."/>
            <person name="Kavagutti S V."/>
        </authorList>
    </citation>
    <scope>NUCLEOTIDE SEQUENCE</scope>
</reference>
<evidence type="ECO:0000256" key="1">
    <source>
        <dbReference type="SAM" id="MobiDB-lite"/>
    </source>
</evidence>
<accession>A0A6J7FY68</accession>
<protein>
    <submittedName>
        <fullName evidence="2">Unannotated protein</fullName>
    </submittedName>
</protein>
<dbReference type="AlphaFoldDB" id="A0A6J7FY68"/>
<sequence>MLTIAPDTRHLAICEHAAQRWAERVRQDPLMPVCDARQDLERCAQGGQLTAVPPVWMATDPHDDARYLMVGPDVAVVLRRRHPSHPMTAVTVMTPHDEGSVHAAVCRRRRHRRQRRRSRP</sequence>
<feature type="compositionally biased region" description="Basic residues" evidence="1">
    <location>
        <begin position="105"/>
        <end position="120"/>
    </location>
</feature>
<gene>
    <name evidence="2" type="ORF">UFOPK3564_00547</name>
</gene>
<evidence type="ECO:0000313" key="2">
    <source>
        <dbReference type="EMBL" id="CAB4900587.1"/>
    </source>
</evidence>
<proteinExistence type="predicted"/>
<organism evidence="2">
    <name type="scientific">freshwater metagenome</name>
    <dbReference type="NCBI Taxonomy" id="449393"/>
    <lineage>
        <taxon>unclassified sequences</taxon>
        <taxon>metagenomes</taxon>
        <taxon>ecological metagenomes</taxon>
    </lineage>
</organism>
<dbReference type="EMBL" id="CAFBMK010000018">
    <property type="protein sequence ID" value="CAB4900587.1"/>
    <property type="molecule type" value="Genomic_DNA"/>
</dbReference>
<feature type="region of interest" description="Disordered" evidence="1">
    <location>
        <begin position="93"/>
        <end position="120"/>
    </location>
</feature>
<name>A0A6J7FY68_9ZZZZ</name>